<keyword evidence="3 6" id="KW-0732">Signal</keyword>
<protein>
    <recommendedName>
        <fullName evidence="7">DOMON domain-containing protein</fullName>
    </recommendedName>
</protein>
<evidence type="ECO:0000313" key="8">
    <source>
        <dbReference type="EMBL" id="KAJ4839263.1"/>
    </source>
</evidence>
<dbReference type="OrthoDB" id="19261at2759"/>
<accession>A0A9Q0JF06</accession>
<evidence type="ECO:0000256" key="2">
    <source>
        <dbReference type="ARBA" id="ARBA00022448"/>
    </source>
</evidence>
<dbReference type="CDD" id="cd09629">
    <property type="entry name" value="DOMON_CIL1_like"/>
    <property type="match status" value="1"/>
</dbReference>
<evidence type="ECO:0000256" key="6">
    <source>
        <dbReference type="SAM" id="SignalP"/>
    </source>
</evidence>
<keyword evidence="2" id="KW-0813">Transport</keyword>
<evidence type="ECO:0000256" key="4">
    <source>
        <dbReference type="ARBA" id="ARBA00022982"/>
    </source>
</evidence>
<evidence type="ECO:0000259" key="7">
    <source>
        <dbReference type="PROSITE" id="PS50836"/>
    </source>
</evidence>
<dbReference type="Proteomes" id="UP001141552">
    <property type="component" value="Unassembled WGS sequence"/>
</dbReference>
<proteinExistence type="predicted"/>
<feature type="signal peptide" evidence="6">
    <location>
        <begin position="1"/>
        <end position="23"/>
    </location>
</feature>
<reference evidence="8" key="2">
    <citation type="journal article" date="2023" name="Plants (Basel)">
        <title>Annotation of the Turnera subulata (Passifloraceae) Draft Genome Reveals the S-Locus Evolved after the Divergence of Turneroideae from Passifloroideae in a Stepwise Manner.</title>
        <authorList>
            <person name="Henning P.M."/>
            <person name="Roalson E.H."/>
            <person name="Mir W."/>
            <person name="McCubbin A.G."/>
            <person name="Shore J.S."/>
        </authorList>
    </citation>
    <scope>NUCLEOTIDE SEQUENCE</scope>
    <source>
        <strain evidence="8">F60SS</strain>
    </source>
</reference>
<dbReference type="PANTHER" id="PTHR23130">
    <property type="entry name" value="CYTOCHROME B561 AND DOMON DOMAIN-CONTAINING PROTEIN"/>
    <property type="match status" value="1"/>
</dbReference>
<dbReference type="InterPro" id="IPR045265">
    <property type="entry name" value="AIR12_DOMON"/>
</dbReference>
<dbReference type="AlphaFoldDB" id="A0A9Q0JF06"/>
<keyword evidence="9" id="KW-1185">Reference proteome</keyword>
<keyword evidence="4" id="KW-0249">Electron transport</keyword>
<dbReference type="GO" id="GO:0016020">
    <property type="term" value="C:membrane"/>
    <property type="evidence" value="ECO:0007669"/>
    <property type="project" value="UniProtKB-SubCell"/>
</dbReference>
<sequence>MALTSRSTMLISMVIFVVQVSSAQECSNYNFNQVFNSCIDLPVLQAHLHWNYIPSTKSIQIAYRANQTSRGWIAYAINPSGPAMVGSQAIVAFQSSNGSLVAYPTPITSDKPSMQPGALSFQVSNLSAAYANNEMTIFAILGPLEDAANVSHVWQAGDSVENDIPQPHATSGPNIQSMGIINFIPS</sequence>
<evidence type="ECO:0000313" key="9">
    <source>
        <dbReference type="Proteomes" id="UP001141552"/>
    </source>
</evidence>
<dbReference type="EMBL" id="JAKUCV010003364">
    <property type="protein sequence ID" value="KAJ4839263.1"/>
    <property type="molecule type" value="Genomic_DNA"/>
</dbReference>
<keyword evidence="5" id="KW-0472">Membrane</keyword>
<feature type="chain" id="PRO_5040262844" description="DOMON domain-containing protein" evidence="6">
    <location>
        <begin position="24"/>
        <end position="186"/>
    </location>
</feature>
<dbReference type="PROSITE" id="PS50836">
    <property type="entry name" value="DOMON"/>
    <property type="match status" value="1"/>
</dbReference>
<comment type="caution">
    <text evidence="8">The sequence shown here is derived from an EMBL/GenBank/DDBJ whole genome shotgun (WGS) entry which is preliminary data.</text>
</comment>
<dbReference type="InterPro" id="IPR005018">
    <property type="entry name" value="DOMON_domain"/>
</dbReference>
<dbReference type="PANTHER" id="PTHR23130:SF159">
    <property type="entry name" value="OS08G0335600 PROTEIN"/>
    <property type="match status" value="1"/>
</dbReference>
<gene>
    <name evidence="8" type="ORF">Tsubulata_045064</name>
</gene>
<evidence type="ECO:0000256" key="5">
    <source>
        <dbReference type="ARBA" id="ARBA00023136"/>
    </source>
</evidence>
<name>A0A9Q0JF06_9ROSI</name>
<dbReference type="Pfam" id="PF04526">
    <property type="entry name" value="DUF568"/>
    <property type="match status" value="1"/>
</dbReference>
<comment type="subcellular location">
    <subcellularLocation>
        <location evidence="1">Membrane</location>
    </subcellularLocation>
</comment>
<reference evidence="8" key="1">
    <citation type="submission" date="2022-02" db="EMBL/GenBank/DDBJ databases">
        <authorList>
            <person name="Henning P.M."/>
            <person name="McCubbin A.G."/>
            <person name="Shore J.S."/>
        </authorList>
    </citation>
    <scope>NUCLEOTIDE SEQUENCE</scope>
    <source>
        <strain evidence="8">F60SS</strain>
        <tissue evidence="8">Leaves</tissue>
    </source>
</reference>
<organism evidence="8 9">
    <name type="scientific">Turnera subulata</name>
    <dbReference type="NCBI Taxonomy" id="218843"/>
    <lineage>
        <taxon>Eukaryota</taxon>
        <taxon>Viridiplantae</taxon>
        <taxon>Streptophyta</taxon>
        <taxon>Embryophyta</taxon>
        <taxon>Tracheophyta</taxon>
        <taxon>Spermatophyta</taxon>
        <taxon>Magnoliopsida</taxon>
        <taxon>eudicotyledons</taxon>
        <taxon>Gunneridae</taxon>
        <taxon>Pentapetalae</taxon>
        <taxon>rosids</taxon>
        <taxon>fabids</taxon>
        <taxon>Malpighiales</taxon>
        <taxon>Passifloraceae</taxon>
        <taxon>Turnera</taxon>
    </lineage>
</organism>
<evidence type="ECO:0000256" key="1">
    <source>
        <dbReference type="ARBA" id="ARBA00004370"/>
    </source>
</evidence>
<feature type="domain" description="DOMON" evidence="7">
    <location>
        <begin position="44"/>
        <end position="157"/>
    </location>
</feature>
<evidence type="ECO:0000256" key="3">
    <source>
        <dbReference type="ARBA" id="ARBA00022729"/>
    </source>
</evidence>